<organism evidence="5 6">
    <name type="scientific">Paenibacillus violae</name>
    <dbReference type="NCBI Taxonomy" id="3077234"/>
    <lineage>
        <taxon>Bacteria</taxon>
        <taxon>Bacillati</taxon>
        <taxon>Bacillota</taxon>
        <taxon>Bacilli</taxon>
        <taxon>Bacillales</taxon>
        <taxon>Paenibacillaceae</taxon>
        <taxon>Paenibacillus</taxon>
    </lineage>
</organism>
<dbReference type="Gene3D" id="3.40.1190.20">
    <property type="match status" value="1"/>
</dbReference>
<keyword evidence="2" id="KW-0808">Transferase</keyword>
<dbReference type="PANTHER" id="PTHR43085:SF54">
    <property type="entry name" value="PUTATIVE-RELATED"/>
    <property type="match status" value="1"/>
</dbReference>
<dbReference type="InterPro" id="IPR011611">
    <property type="entry name" value="PfkB_dom"/>
</dbReference>
<dbReference type="CDD" id="cd01167">
    <property type="entry name" value="bac_FRK"/>
    <property type="match status" value="1"/>
</dbReference>
<dbReference type="PANTHER" id="PTHR43085">
    <property type="entry name" value="HEXOKINASE FAMILY MEMBER"/>
    <property type="match status" value="1"/>
</dbReference>
<evidence type="ECO:0000313" key="6">
    <source>
        <dbReference type="Proteomes" id="UP001260980"/>
    </source>
</evidence>
<evidence type="ECO:0000259" key="4">
    <source>
        <dbReference type="Pfam" id="PF00294"/>
    </source>
</evidence>
<protein>
    <submittedName>
        <fullName evidence="5">PfkB family carbohydrate kinase</fullName>
    </submittedName>
</protein>
<accession>A0ABU3RCK1</accession>
<dbReference type="InterPro" id="IPR029056">
    <property type="entry name" value="Ribokinase-like"/>
</dbReference>
<keyword evidence="6" id="KW-1185">Reference proteome</keyword>
<evidence type="ECO:0000256" key="2">
    <source>
        <dbReference type="ARBA" id="ARBA00022679"/>
    </source>
</evidence>
<dbReference type="GO" id="GO:0016301">
    <property type="term" value="F:kinase activity"/>
    <property type="evidence" value="ECO:0007669"/>
    <property type="project" value="UniProtKB-KW"/>
</dbReference>
<evidence type="ECO:0000256" key="3">
    <source>
        <dbReference type="ARBA" id="ARBA00022777"/>
    </source>
</evidence>
<dbReference type="Pfam" id="PF00294">
    <property type="entry name" value="PfkB"/>
    <property type="match status" value="1"/>
</dbReference>
<feature type="domain" description="Carbohydrate kinase PfkB" evidence="4">
    <location>
        <begin position="2"/>
        <end position="311"/>
    </location>
</feature>
<comment type="similarity">
    <text evidence="1">Belongs to the carbohydrate kinase PfkB family.</text>
</comment>
<comment type="caution">
    <text evidence="5">The sequence shown here is derived from an EMBL/GenBank/DDBJ whole genome shotgun (WGS) entry which is preliminary data.</text>
</comment>
<dbReference type="SUPFAM" id="SSF53613">
    <property type="entry name" value="Ribokinase-like"/>
    <property type="match status" value="1"/>
</dbReference>
<dbReference type="EMBL" id="JAWCUD010000003">
    <property type="protein sequence ID" value="MDU0201986.1"/>
    <property type="molecule type" value="Genomic_DNA"/>
</dbReference>
<dbReference type="InterPro" id="IPR050306">
    <property type="entry name" value="PfkB_Carbo_kinase"/>
</dbReference>
<sequence>MRTVYTIGEALIDFIPAETGVPLHAVISFSKAAGGAPANGACTVAKLGGRSAFIGKLGADAFGDFLIETLEQTGVDTRYVSRTSEANTALAFVSLQKDGSRDFAFYRKPSADMLLDEADIEACRFEWGSLLHFGSVDLIEAPVKYAHIRAIESVKRAGGFISFDPNVRLPLWESAEMCRQTILAFIPYSNLIKISDEELTFITGIRDEAEAIASLFVGDVGSVLLTRGSRGATWFTKDGTFRVSVPGHKINAIDTTGAGDSFIGAVLFQLSREVSDPVRLTEKRMHEILVFANAAAALTTTRYGAIPALPTYDEVAHFMEQASFTADE</sequence>
<evidence type="ECO:0000313" key="5">
    <source>
        <dbReference type="EMBL" id="MDU0201986.1"/>
    </source>
</evidence>
<dbReference type="PROSITE" id="PS00584">
    <property type="entry name" value="PFKB_KINASES_2"/>
    <property type="match status" value="1"/>
</dbReference>
<evidence type="ECO:0000256" key="1">
    <source>
        <dbReference type="ARBA" id="ARBA00010688"/>
    </source>
</evidence>
<reference evidence="5 6" key="1">
    <citation type="submission" date="2023-10" db="EMBL/GenBank/DDBJ databases">
        <title>Paenibacillus strain PFR10 Genome sequencing and assembly.</title>
        <authorList>
            <person name="Kim I."/>
        </authorList>
    </citation>
    <scope>NUCLEOTIDE SEQUENCE [LARGE SCALE GENOMIC DNA]</scope>
    <source>
        <strain evidence="5 6">PFR10</strain>
    </source>
</reference>
<gene>
    <name evidence="5" type="ORF">RQP52_12840</name>
</gene>
<keyword evidence="3 5" id="KW-0418">Kinase</keyword>
<dbReference type="InterPro" id="IPR002173">
    <property type="entry name" value="Carboh/pur_kinase_PfkB_CS"/>
</dbReference>
<name>A0ABU3RCK1_9BACL</name>
<dbReference type="RefSeq" id="WP_315951929.1">
    <property type="nucleotide sequence ID" value="NZ_JAWCUD010000003.1"/>
</dbReference>
<proteinExistence type="inferred from homology"/>
<dbReference type="Proteomes" id="UP001260980">
    <property type="component" value="Unassembled WGS sequence"/>
</dbReference>